<protein>
    <submittedName>
        <fullName evidence="6">Formate/nitrite transporter family protein</fullName>
    </submittedName>
</protein>
<sequence>MTLFLSACIAGLEIGFSYLLICTLYGSVDEQVIFKLFGLAYPLGFVLVIMGKSALFTEQTLVLALPVLNRQRSFLEMLSVWGWVILGYGLGGAIVEVYLNIGFFESNKK</sequence>
<feature type="transmembrane region" description="Helical" evidence="5">
    <location>
        <begin position="43"/>
        <end position="68"/>
    </location>
</feature>
<dbReference type="Gene3D" id="1.20.1080.10">
    <property type="entry name" value="Glycerol uptake facilitator protein"/>
    <property type="match status" value="1"/>
</dbReference>
<evidence type="ECO:0000256" key="1">
    <source>
        <dbReference type="ARBA" id="ARBA00004141"/>
    </source>
</evidence>
<keyword evidence="4 5" id="KW-0472">Membrane</keyword>
<dbReference type="PANTHER" id="PTHR30520">
    <property type="entry name" value="FORMATE TRANSPORTER-RELATED"/>
    <property type="match status" value="1"/>
</dbReference>
<keyword evidence="3 5" id="KW-1133">Transmembrane helix</keyword>
<dbReference type="PANTHER" id="PTHR30520:SF2">
    <property type="entry name" value="INNER MEMBRANE PROTEIN YFDC"/>
    <property type="match status" value="1"/>
</dbReference>
<dbReference type="EMBL" id="JAVHUL010000001">
    <property type="protein sequence ID" value="MDQ7916085.1"/>
    <property type="molecule type" value="Genomic_DNA"/>
</dbReference>
<dbReference type="InterPro" id="IPR000292">
    <property type="entry name" value="For/NO2_transpt"/>
</dbReference>
<feature type="transmembrane region" description="Helical" evidence="5">
    <location>
        <begin position="80"/>
        <end position="101"/>
    </location>
</feature>
<evidence type="ECO:0000313" key="6">
    <source>
        <dbReference type="EMBL" id="MDQ7916085.1"/>
    </source>
</evidence>
<reference evidence="6 7" key="1">
    <citation type="submission" date="2023-08" db="EMBL/GenBank/DDBJ databases">
        <title>Mesonia sp. MT50, isolated from deep-sea sediment of the Mariana Trench.</title>
        <authorList>
            <person name="Fu H."/>
        </authorList>
    </citation>
    <scope>NUCLEOTIDE SEQUENCE [LARGE SCALE GENOMIC DNA]</scope>
    <source>
        <strain evidence="6 7">MT50</strain>
    </source>
</reference>
<evidence type="ECO:0000256" key="2">
    <source>
        <dbReference type="ARBA" id="ARBA00022692"/>
    </source>
</evidence>
<evidence type="ECO:0000256" key="5">
    <source>
        <dbReference type="SAM" id="Phobius"/>
    </source>
</evidence>
<dbReference type="Proteomes" id="UP001230915">
    <property type="component" value="Unassembled WGS sequence"/>
</dbReference>
<evidence type="ECO:0000256" key="4">
    <source>
        <dbReference type="ARBA" id="ARBA00023136"/>
    </source>
</evidence>
<accession>A0ABU0ZX90</accession>
<comment type="subcellular location">
    <subcellularLocation>
        <location evidence="1">Membrane</location>
        <topology evidence="1">Multi-pass membrane protein</topology>
    </subcellularLocation>
</comment>
<name>A0ABU0ZX90_9FLAO</name>
<evidence type="ECO:0000313" key="7">
    <source>
        <dbReference type="Proteomes" id="UP001230915"/>
    </source>
</evidence>
<keyword evidence="7" id="KW-1185">Reference proteome</keyword>
<dbReference type="Pfam" id="PF01226">
    <property type="entry name" value="Form_Nir_trans"/>
    <property type="match status" value="1"/>
</dbReference>
<proteinExistence type="predicted"/>
<organism evidence="6 7">
    <name type="scientific">Mesonia profundi</name>
    <dbReference type="NCBI Taxonomy" id="3070998"/>
    <lineage>
        <taxon>Bacteria</taxon>
        <taxon>Pseudomonadati</taxon>
        <taxon>Bacteroidota</taxon>
        <taxon>Flavobacteriia</taxon>
        <taxon>Flavobacteriales</taxon>
        <taxon>Flavobacteriaceae</taxon>
        <taxon>Mesonia</taxon>
    </lineage>
</organism>
<keyword evidence="2 5" id="KW-0812">Transmembrane</keyword>
<comment type="caution">
    <text evidence="6">The sequence shown here is derived from an EMBL/GenBank/DDBJ whole genome shotgun (WGS) entry which is preliminary data.</text>
</comment>
<gene>
    <name evidence="6" type="ORF">RBU60_00715</name>
</gene>
<dbReference type="InterPro" id="IPR023271">
    <property type="entry name" value="Aquaporin-like"/>
</dbReference>
<evidence type="ECO:0000256" key="3">
    <source>
        <dbReference type="ARBA" id="ARBA00022989"/>
    </source>
</evidence>